<dbReference type="PROSITE" id="PS00141">
    <property type="entry name" value="ASP_PROTEASE"/>
    <property type="match status" value="1"/>
</dbReference>
<name>A0AAD2AAE3_9LAMI</name>
<dbReference type="SUPFAM" id="SSF50630">
    <property type="entry name" value="Acid proteases"/>
    <property type="match status" value="1"/>
</dbReference>
<evidence type="ECO:0000313" key="4">
    <source>
        <dbReference type="EMBL" id="CAI9781545.1"/>
    </source>
</evidence>
<comment type="similarity">
    <text evidence="1">Belongs to the peptidase A1 family.</text>
</comment>
<keyword evidence="2" id="KW-1015">Disulfide bond</keyword>
<dbReference type="PANTHER" id="PTHR47966:SF28">
    <property type="entry name" value="OS01G0290000 PROTEIN"/>
    <property type="match status" value="1"/>
</dbReference>
<gene>
    <name evidence="4" type="ORF">FPE_LOCUS28975</name>
</gene>
<dbReference type="FunFam" id="2.40.70.10:FF:000008">
    <property type="entry name" value="Cathepsin D"/>
    <property type="match status" value="1"/>
</dbReference>
<evidence type="ECO:0000259" key="3">
    <source>
        <dbReference type="PROSITE" id="PS51767"/>
    </source>
</evidence>
<evidence type="ECO:0000256" key="1">
    <source>
        <dbReference type="ARBA" id="ARBA00007447"/>
    </source>
</evidence>
<dbReference type="PROSITE" id="PS51767">
    <property type="entry name" value="PEPTIDASE_A1"/>
    <property type="match status" value="1"/>
</dbReference>
<dbReference type="InterPro" id="IPR033121">
    <property type="entry name" value="PEPTIDASE_A1"/>
</dbReference>
<dbReference type="GO" id="GO:0004190">
    <property type="term" value="F:aspartic-type endopeptidase activity"/>
    <property type="evidence" value="ECO:0007669"/>
    <property type="project" value="InterPro"/>
</dbReference>
<dbReference type="PANTHER" id="PTHR47966">
    <property type="entry name" value="BETA-SITE APP-CLEAVING ENZYME, ISOFORM A-RELATED"/>
    <property type="match status" value="1"/>
</dbReference>
<sequence>MDCYVVSTAGKTIFTKLEAKYRKGLKNAQLKLGDSNGDIVDLKNYLDAQYYGEISIGSPPQNFTVIFDTGSSNLWVPSSKCYLSIACYFHSKYKASKSSTYTKNGKPCSGSISGHFSQDNVGVGDVVVKYQLFIEATREPS</sequence>
<dbReference type="InterPro" id="IPR001969">
    <property type="entry name" value="Aspartic_peptidase_AS"/>
</dbReference>
<protein>
    <recommendedName>
        <fullName evidence="3">Peptidase A1 domain-containing protein</fullName>
    </recommendedName>
</protein>
<accession>A0AAD2AAE3</accession>
<evidence type="ECO:0000256" key="2">
    <source>
        <dbReference type="PIRSR" id="PIRSR601461-2"/>
    </source>
</evidence>
<keyword evidence="5" id="KW-1185">Reference proteome</keyword>
<reference evidence="4" key="1">
    <citation type="submission" date="2023-05" db="EMBL/GenBank/DDBJ databases">
        <authorList>
            <person name="Huff M."/>
        </authorList>
    </citation>
    <scope>NUCLEOTIDE SEQUENCE</scope>
</reference>
<evidence type="ECO:0000313" key="5">
    <source>
        <dbReference type="Proteomes" id="UP000834106"/>
    </source>
</evidence>
<dbReference type="Pfam" id="PF00026">
    <property type="entry name" value="Asp"/>
    <property type="match status" value="1"/>
</dbReference>
<proteinExistence type="inferred from homology"/>
<dbReference type="Proteomes" id="UP000834106">
    <property type="component" value="Chromosome 18"/>
</dbReference>
<dbReference type="InterPro" id="IPR021109">
    <property type="entry name" value="Peptidase_aspartic_dom_sf"/>
</dbReference>
<dbReference type="AlphaFoldDB" id="A0AAD2AAE3"/>
<dbReference type="InterPro" id="IPR001461">
    <property type="entry name" value="Aspartic_peptidase_A1"/>
</dbReference>
<organism evidence="4 5">
    <name type="scientific">Fraxinus pennsylvanica</name>
    <dbReference type="NCBI Taxonomy" id="56036"/>
    <lineage>
        <taxon>Eukaryota</taxon>
        <taxon>Viridiplantae</taxon>
        <taxon>Streptophyta</taxon>
        <taxon>Embryophyta</taxon>
        <taxon>Tracheophyta</taxon>
        <taxon>Spermatophyta</taxon>
        <taxon>Magnoliopsida</taxon>
        <taxon>eudicotyledons</taxon>
        <taxon>Gunneridae</taxon>
        <taxon>Pentapetalae</taxon>
        <taxon>asterids</taxon>
        <taxon>lamiids</taxon>
        <taxon>Lamiales</taxon>
        <taxon>Oleaceae</taxon>
        <taxon>Oleeae</taxon>
        <taxon>Fraxinus</taxon>
    </lineage>
</organism>
<dbReference type="GO" id="GO:0006508">
    <property type="term" value="P:proteolysis"/>
    <property type="evidence" value="ECO:0007669"/>
    <property type="project" value="InterPro"/>
</dbReference>
<feature type="domain" description="Peptidase A1" evidence="3">
    <location>
        <begin position="50"/>
        <end position="141"/>
    </location>
</feature>
<dbReference type="EMBL" id="OU503053">
    <property type="protein sequence ID" value="CAI9781545.1"/>
    <property type="molecule type" value="Genomic_DNA"/>
</dbReference>
<feature type="disulfide bond" evidence="2">
    <location>
        <begin position="81"/>
        <end position="87"/>
    </location>
</feature>
<dbReference type="Gene3D" id="2.40.70.10">
    <property type="entry name" value="Acid Proteases"/>
    <property type="match status" value="1"/>
</dbReference>